<dbReference type="RefSeq" id="WP_068222491.1">
    <property type="nucleotide sequence ID" value="NZ_CP139724.1"/>
</dbReference>
<gene>
    <name evidence="1" type="ORF">AWW68_13715</name>
</gene>
<proteinExistence type="predicted"/>
<dbReference type="Proteomes" id="UP000075606">
    <property type="component" value="Unassembled WGS sequence"/>
</dbReference>
<comment type="caution">
    <text evidence="1">The sequence shown here is derived from an EMBL/GenBank/DDBJ whole genome shotgun (WGS) entry which is preliminary data.</text>
</comment>
<evidence type="ECO:0000313" key="1">
    <source>
        <dbReference type="EMBL" id="KYG73734.1"/>
    </source>
</evidence>
<name>A0A150X4X0_9BACT</name>
<evidence type="ECO:0008006" key="3">
    <source>
        <dbReference type="Google" id="ProtNLM"/>
    </source>
</evidence>
<dbReference type="SUPFAM" id="SSF50998">
    <property type="entry name" value="Quinoprotein alcohol dehydrogenase-like"/>
    <property type="match status" value="1"/>
</dbReference>
<dbReference type="InterPro" id="IPR011047">
    <property type="entry name" value="Quinoprotein_ADH-like_sf"/>
</dbReference>
<protein>
    <recommendedName>
        <fullName evidence="3">LVIVD repeat-containing protein</fullName>
    </recommendedName>
</protein>
<keyword evidence="2" id="KW-1185">Reference proteome</keyword>
<dbReference type="AlphaFoldDB" id="A0A150X4X0"/>
<sequence>MLQIKRILFLVWVVLVFACESDSNDFNPSLGGTGTGGSLAKFTIVGDNLLVLQSGSVIQYFIGADGDLVLVRELPFFASNLETIFPYGDKVFIGSNDQVYFLGFDGDNKLDLLSSYRHITACDPVVAANGIAFSTLRNTGCRFNSDEVLDVIDISNIENPQLIKSYQTEAPYGLTVNEQNLFVCERGGVAMHDISDPQNILTKGFLEFTGETPLDLIHTQGYLIVRTDKNIYNMSYTASGVLTVLAKVE</sequence>
<dbReference type="PROSITE" id="PS51257">
    <property type="entry name" value="PROKAR_LIPOPROTEIN"/>
    <property type="match status" value="1"/>
</dbReference>
<accession>A0A150X4X0</accession>
<evidence type="ECO:0000313" key="2">
    <source>
        <dbReference type="Proteomes" id="UP000075606"/>
    </source>
</evidence>
<reference evidence="1 2" key="1">
    <citation type="submission" date="2016-01" db="EMBL/GenBank/DDBJ databases">
        <title>Genome sequencing of Roseivirga spongicola UST030701-084.</title>
        <authorList>
            <person name="Selvaratnam C."/>
            <person name="Thevarajoo S."/>
            <person name="Goh K.M."/>
            <person name="Ee R."/>
            <person name="Chan K.-G."/>
            <person name="Chong C.S."/>
        </authorList>
    </citation>
    <scope>NUCLEOTIDE SEQUENCE [LARGE SCALE GENOMIC DNA]</scope>
    <source>
        <strain evidence="1 2">UST030701-084</strain>
    </source>
</reference>
<dbReference type="STRING" id="333140.AWW68_13715"/>
<dbReference type="OrthoDB" id="1521841at2"/>
<organism evidence="1 2">
    <name type="scientific">Roseivirga spongicola</name>
    <dbReference type="NCBI Taxonomy" id="333140"/>
    <lineage>
        <taxon>Bacteria</taxon>
        <taxon>Pseudomonadati</taxon>
        <taxon>Bacteroidota</taxon>
        <taxon>Cytophagia</taxon>
        <taxon>Cytophagales</taxon>
        <taxon>Roseivirgaceae</taxon>
        <taxon>Roseivirga</taxon>
    </lineage>
</organism>
<dbReference type="EMBL" id="LRPC01000028">
    <property type="protein sequence ID" value="KYG73734.1"/>
    <property type="molecule type" value="Genomic_DNA"/>
</dbReference>